<feature type="region of interest" description="Disordered" evidence="1">
    <location>
        <begin position="26"/>
        <end position="48"/>
    </location>
</feature>
<gene>
    <name evidence="3" type="ORF">EKJ_08480</name>
</gene>
<dbReference type="Gene3D" id="3.30.450.150">
    <property type="entry name" value="Haem-degrading domain"/>
    <property type="match status" value="2"/>
</dbReference>
<feature type="chain" id="PRO_5019335546" description="Heme-binding protein" evidence="2">
    <location>
        <begin position="22"/>
        <end position="660"/>
    </location>
</feature>
<protein>
    <recommendedName>
        <fullName evidence="5">Heme-binding protein</fullName>
    </recommendedName>
</protein>
<dbReference type="AlphaFoldDB" id="A0A3T1CGA4"/>
<feature type="signal peptide" evidence="2">
    <location>
        <begin position="1"/>
        <end position="21"/>
    </location>
</feature>
<dbReference type="PANTHER" id="PTHR34309:SF1">
    <property type="entry name" value="PROTEIN GLCG"/>
    <property type="match status" value="1"/>
</dbReference>
<organism evidence="3 4">
    <name type="scientific">Qipengyuania flava</name>
    <dbReference type="NCBI Taxonomy" id="192812"/>
    <lineage>
        <taxon>Bacteria</taxon>
        <taxon>Pseudomonadati</taxon>
        <taxon>Pseudomonadota</taxon>
        <taxon>Alphaproteobacteria</taxon>
        <taxon>Sphingomonadales</taxon>
        <taxon>Erythrobacteraceae</taxon>
        <taxon>Qipengyuania</taxon>
    </lineage>
</organism>
<dbReference type="Proteomes" id="UP000290057">
    <property type="component" value="Chromosome"/>
</dbReference>
<proteinExistence type="predicted"/>
<evidence type="ECO:0008006" key="5">
    <source>
        <dbReference type="Google" id="ProtNLM"/>
    </source>
</evidence>
<dbReference type="PROSITE" id="PS51257">
    <property type="entry name" value="PROKAR_LIPOPROTEIN"/>
    <property type="match status" value="1"/>
</dbReference>
<dbReference type="InterPro" id="IPR038084">
    <property type="entry name" value="PduO/GlcC-like_sf"/>
</dbReference>
<keyword evidence="2" id="KW-0732">Signal</keyword>
<evidence type="ECO:0000256" key="1">
    <source>
        <dbReference type="SAM" id="MobiDB-lite"/>
    </source>
</evidence>
<evidence type="ECO:0000256" key="2">
    <source>
        <dbReference type="SAM" id="SignalP"/>
    </source>
</evidence>
<evidence type="ECO:0000313" key="4">
    <source>
        <dbReference type="Proteomes" id="UP000290057"/>
    </source>
</evidence>
<dbReference type="InterPro" id="IPR052517">
    <property type="entry name" value="GlcG_carb_metab_protein"/>
</dbReference>
<dbReference type="RefSeq" id="WP_067674182.1">
    <property type="nucleotide sequence ID" value="NZ_AP019389.1"/>
</dbReference>
<dbReference type="Pfam" id="PF03928">
    <property type="entry name" value="HbpS-like"/>
    <property type="match status" value="1"/>
</dbReference>
<accession>A0A3T1CGA4</accession>
<keyword evidence="4" id="KW-1185">Reference proteome</keyword>
<dbReference type="PANTHER" id="PTHR34309">
    <property type="entry name" value="SLR1406 PROTEIN"/>
    <property type="match status" value="1"/>
</dbReference>
<sequence>MRRGAHCCLAGALAFALISCGGGGDSSGGGGGTPAPTATPTPTPTSGGRLFVDPLQRSLTVGDVQRVIAQAVGEAQSRSLPATIAVVDRVGNVLGVFAMTGSPANTRISRRTIAGRAAAGEEVGLQGVEVPTAAAAIAKAVTGAYLSSSGNAFSTRTASQIVQEHFPPAPTTVGLESGPLFGVQFSQLPCSDLSARMSDGMIGPQRSPLGLAADPGGFPLYKDGVVVGGIGVAGDGDYGFDPDTLDLDRDAEEFAALAGTQGFTPPREIEADRIPVDGTSLRFRDAAADELGPLQGSFGAVNGPAGALVAVFGYNDGTIRAGTAYGTAASGIRRSTSAEFASEDAYVLVDGAGTPRFPIRAGTDAASVANPLTVAEVRAVLEEAFAVLGRSRAQIRRPLDSRMQASISMVDTHGAILGVVRSPDGPIFGTDVSLQKARTAAFFSNRVAAAQMQAAGGAVAGYVQRVRSFLGDANALTGTFAFADRSGGNLSRPYFPDGEVGDVAGPLSVERPGQFSPFMTGLQTDLILPNLVQHLGFVISGGASADTPRGCTQLPDAPGGGKRIGNGIQIFPGSVPIYRGDELVGGIGVSGDGIDQDDMVSFLGLHNAGQRVGGIGNARVDIRADRIVVSVNGRNVRLRYVNCPFAPFLDDPRQNVCEGL</sequence>
<reference evidence="3 4" key="1">
    <citation type="submission" date="2019-01" db="EMBL/GenBank/DDBJ databases">
        <title>Complete genome sequence of Erythrobacter flavus KJ5.</title>
        <authorList>
            <person name="Kanesaki Y."/>
            <person name="Brotosudarmo T."/>
            <person name="Moriuchi R."/>
            <person name="Awai K."/>
        </authorList>
    </citation>
    <scope>NUCLEOTIDE SEQUENCE [LARGE SCALE GENOMIC DNA]</scope>
    <source>
        <strain evidence="3 4">KJ5</strain>
    </source>
</reference>
<evidence type="ECO:0000313" key="3">
    <source>
        <dbReference type="EMBL" id="BBI20001.1"/>
    </source>
</evidence>
<dbReference type="SUPFAM" id="SSF143744">
    <property type="entry name" value="GlcG-like"/>
    <property type="match status" value="2"/>
</dbReference>
<dbReference type="EMBL" id="AP019389">
    <property type="protein sequence ID" value="BBI20001.1"/>
    <property type="molecule type" value="Genomic_DNA"/>
</dbReference>
<dbReference type="InterPro" id="IPR005624">
    <property type="entry name" value="PduO/GlcC-like"/>
</dbReference>
<name>A0A3T1CGA4_9SPHN</name>